<reference evidence="6" key="1">
    <citation type="submission" date="2019-02" db="EMBL/GenBank/DDBJ databases">
        <authorList>
            <person name="Gruber-Vodicka R. H."/>
            <person name="Seah K. B. B."/>
        </authorList>
    </citation>
    <scope>NUCLEOTIDE SEQUENCE</scope>
    <source>
        <strain evidence="6">BECK_S313</strain>
    </source>
</reference>
<evidence type="ECO:0000256" key="1">
    <source>
        <dbReference type="ARBA" id="ARBA00004370"/>
    </source>
</evidence>
<keyword evidence="5" id="KW-0963">Cytoplasm</keyword>
<name>A0A450WYZ5_9GAMM</name>
<dbReference type="NCBIfam" id="NF003950">
    <property type="entry name" value="PRK05450.1-3"/>
    <property type="match status" value="1"/>
</dbReference>
<gene>
    <name evidence="5" type="primary">kdsB</name>
    <name evidence="6" type="ORF">BECKLPF1236B_GA0070989_12991</name>
</gene>
<evidence type="ECO:0000256" key="3">
    <source>
        <dbReference type="ARBA" id="ARBA00022695"/>
    </source>
</evidence>
<dbReference type="UniPathway" id="UPA00358">
    <property type="reaction ID" value="UER00476"/>
</dbReference>
<dbReference type="EC" id="2.7.7.38" evidence="5"/>
<dbReference type="GO" id="GO:0005829">
    <property type="term" value="C:cytosol"/>
    <property type="evidence" value="ECO:0007669"/>
    <property type="project" value="TreeGrafter"/>
</dbReference>
<sequence length="259" mass="28490">MRFSVIIPARYASSRFPGKPLAEIAGKPMLQHVYALASASGATDVIIATDDERIRKAATDFGAKVCMTSENHASGTERIAEAIEKVGEPDHGIIINIQGDEPLLPPGLARQVAEDLSDHSDAQVATLCERITDTDTLFDPGVVKVVMGEGGYALYFSRLPIPYDRDHFENQANFLMPPETPYYRHIGIYAYRAAFLRDYAARPRSALEKAESLEQLRVLHHGEKIHVSEAKEAPGIGVDTPADLKRVQDILEGKNENHS</sequence>
<dbReference type="SUPFAM" id="SSF53448">
    <property type="entry name" value="Nucleotide-diphospho-sugar transferases"/>
    <property type="match status" value="1"/>
</dbReference>
<comment type="function">
    <text evidence="5">Activates KDO (a required 8-carbon sugar) for incorporation into bacterial lipopolysaccharide in Gram-negative bacteria.</text>
</comment>
<dbReference type="Gene3D" id="3.90.550.10">
    <property type="entry name" value="Spore Coat Polysaccharide Biosynthesis Protein SpsA, Chain A"/>
    <property type="match status" value="1"/>
</dbReference>
<dbReference type="InterPro" id="IPR004528">
    <property type="entry name" value="KdsB"/>
</dbReference>
<dbReference type="NCBIfam" id="TIGR00466">
    <property type="entry name" value="kdsB"/>
    <property type="match status" value="1"/>
</dbReference>
<dbReference type="PANTHER" id="PTHR42866">
    <property type="entry name" value="3-DEOXY-MANNO-OCTULOSONATE CYTIDYLYLTRANSFERASE"/>
    <property type="match status" value="1"/>
</dbReference>
<dbReference type="NCBIfam" id="NF009905">
    <property type="entry name" value="PRK13368.1"/>
    <property type="match status" value="1"/>
</dbReference>
<dbReference type="InterPro" id="IPR003329">
    <property type="entry name" value="Cytidylyl_trans"/>
</dbReference>
<evidence type="ECO:0000256" key="4">
    <source>
        <dbReference type="ARBA" id="ARBA00022985"/>
    </source>
</evidence>
<keyword evidence="3 5" id="KW-0548">Nucleotidyltransferase</keyword>
<dbReference type="GO" id="GO:0016020">
    <property type="term" value="C:membrane"/>
    <property type="evidence" value="ECO:0007669"/>
    <property type="project" value="UniProtKB-SubCell"/>
</dbReference>
<comment type="catalytic activity">
    <reaction evidence="5">
        <text>3-deoxy-alpha-D-manno-oct-2-ulosonate + CTP = CMP-3-deoxy-beta-D-manno-octulosonate + diphosphate</text>
        <dbReference type="Rhea" id="RHEA:23448"/>
        <dbReference type="ChEBI" id="CHEBI:33019"/>
        <dbReference type="ChEBI" id="CHEBI:37563"/>
        <dbReference type="ChEBI" id="CHEBI:85986"/>
        <dbReference type="ChEBI" id="CHEBI:85987"/>
        <dbReference type="EC" id="2.7.7.38"/>
    </reaction>
</comment>
<comment type="pathway">
    <text evidence="5">Nucleotide-sugar biosynthesis; CMP-3-deoxy-D-manno-octulosonate biosynthesis; CMP-3-deoxy-D-manno-octulosonate from 3-deoxy-D-manno-octulosonate and CTP: step 1/1.</text>
</comment>
<accession>A0A450WYZ5</accession>
<comment type="similarity">
    <text evidence="5">Belongs to the KdsB family.</text>
</comment>
<dbReference type="Pfam" id="PF02348">
    <property type="entry name" value="CTP_transf_3"/>
    <property type="match status" value="1"/>
</dbReference>
<dbReference type="FunFam" id="3.90.550.10:FF:000011">
    <property type="entry name" value="3-deoxy-manno-octulosonate cytidylyltransferase"/>
    <property type="match status" value="1"/>
</dbReference>
<dbReference type="PANTHER" id="PTHR42866:SF2">
    <property type="entry name" value="3-DEOXY-MANNO-OCTULOSONATE CYTIDYLYLTRANSFERASE, MITOCHONDRIAL"/>
    <property type="match status" value="1"/>
</dbReference>
<comment type="subcellular location">
    <subcellularLocation>
        <location evidence="5">Cytoplasm</location>
    </subcellularLocation>
    <subcellularLocation>
        <location evidence="1">Membrane</location>
    </subcellularLocation>
</comment>
<protein>
    <recommendedName>
        <fullName evidence="5">3-deoxy-manno-octulosonate cytidylyltransferase</fullName>
        <ecNumber evidence="5">2.7.7.38</ecNumber>
    </recommendedName>
    <alternativeName>
        <fullName evidence="5">CMP-2-keto-3-deoxyoctulosonic acid synthase</fullName>
        <shortName evidence="5">CKS</shortName>
        <shortName evidence="5">CMP-KDO synthase</shortName>
    </alternativeName>
</protein>
<evidence type="ECO:0000313" key="6">
    <source>
        <dbReference type="EMBL" id="VFK22237.1"/>
    </source>
</evidence>
<dbReference type="InterPro" id="IPR029044">
    <property type="entry name" value="Nucleotide-diphossugar_trans"/>
</dbReference>
<evidence type="ECO:0000256" key="2">
    <source>
        <dbReference type="ARBA" id="ARBA00022679"/>
    </source>
</evidence>
<dbReference type="NCBIfam" id="NF003952">
    <property type="entry name" value="PRK05450.1-5"/>
    <property type="match status" value="1"/>
</dbReference>
<proteinExistence type="inferred from homology"/>
<dbReference type="HAMAP" id="MF_00057">
    <property type="entry name" value="KdsB"/>
    <property type="match status" value="1"/>
</dbReference>
<dbReference type="GO" id="GO:0009103">
    <property type="term" value="P:lipopolysaccharide biosynthetic process"/>
    <property type="evidence" value="ECO:0007669"/>
    <property type="project" value="UniProtKB-UniRule"/>
</dbReference>
<keyword evidence="4 5" id="KW-0448">Lipopolysaccharide biosynthesis</keyword>
<dbReference type="GO" id="GO:0008690">
    <property type="term" value="F:3-deoxy-manno-octulosonate cytidylyltransferase activity"/>
    <property type="evidence" value="ECO:0007669"/>
    <property type="project" value="UniProtKB-UniRule"/>
</dbReference>
<dbReference type="EMBL" id="CAADFK010000299">
    <property type="protein sequence ID" value="VFK22237.1"/>
    <property type="molecule type" value="Genomic_DNA"/>
</dbReference>
<organism evidence="6">
    <name type="scientific">Candidatus Kentrum sp. LPFa</name>
    <dbReference type="NCBI Taxonomy" id="2126335"/>
    <lineage>
        <taxon>Bacteria</taxon>
        <taxon>Pseudomonadati</taxon>
        <taxon>Pseudomonadota</taxon>
        <taxon>Gammaproteobacteria</taxon>
        <taxon>Candidatus Kentrum</taxon>
    </lineage>
</organism>
<evidence type="ECO:0000256" key="5">
    <source>
        <dbReference type="HAMAP-Rule" id="MF_00057"/>
    </source>
</evidence>
<dbReference type="GO" id="GO:0033468">
    <property type="term" value="P:CMP-keto-3-deoxy-D-manno-octulosonic acid biosynthetic process"/>
    <property type="evidence" value="ECO:0007669"/>
    <property type="project" value="UniProtKB-UniRule"/>
</dbReference>
<dbReference type="AlphaFoldDB" id="A0A450WYZ5"/>
<keyword evidence="2 5" id="KW-0808">Transferase</keyword>
<dbReference type="CDD" id="cd02517">
    <property type="entry name" value="CMP-KDO-Synthetase"/>
    <property type="match status" value="1"/>
</dbReference>